<reference evidence="1" key="1">
    <citation type="submission" date="2022-07" db="EMBL/GenBank/DDBJ databases">
        <title>Draft genome sequence of Zalerion maritima ATCC 34329, a (micro)plastics degrading marine fungus.</title>
        <authorList>
            <person name="Paco A."/>
            <person name="Goncalves M.F.M."/>
            <person name="Rocha-Santos T.A.P."/>
            <person name="Alves A."/>
        </authorList>
    </citation>
    <scope>NUCLEOTIDE SEQUENCE</scope>
    <source>
        <strain evidence="1">ATCC 34329</strain>
    </source>
</reference>
<comment type="caution">
    <text evidence="1">The sequence shown here is derived from an EMBL/GenBank/DDBJ whole genome shotgun (WGS) entry which is preliminary data.</text>
</comment>
<protein>
    <submittedName>
        <fullName evidence="1">Uncharacterized protein</fullName>
    </submittedName>
</protein>
<keyword evidence="2" id="KW-1185">Reference proteome</keyword>
<sequence>MRTKGWICIDKSPSAELSEPINSMLNWYRDSAVCYAYLVELSKDMTAPPKPRFFDEHWNDIGNKARPADKLEHITGVGATIQDGGNLKSISVARKMSWAPRRHTTRTEDQAYCLLGLFDVSMPMLYGEGSKAFIRLQEEIIRLLAPSPAEVHDTSNVVRCNTGFRKTSEPINVTSRGQWTAGPAVKILMPLYCKDVDCDMCPPERVGIIVIEARNFEGQMYTRC</sequence>
<accession>A0AAD5RL06</accession>
<dbReference type="PANTHER" id="PTHR10622:SF10">
    <property type="entry name" value="HET DOMAIN-CONTAINING PROTEIN"/>
    <property type="match status" value="1"/>
</dbReference>
<evidence type="ECO:0000313" key="2">
    <source>
        <dbReference type="Proteomes" id="UP001201980"/>
    </source>
</evidence>
<dbReference type="AlphaFoldDB" id="A0AAD5RL06"/>
<name>A0AAD5RL06_9PEZI</name>
<dbReference type="PANTHER" id="PTHR10622">
    <property type="entry name" value="HET DOMAIN-CONTAINING PROTEIN"/>
    <property type="match status" value="1"/>
</dbReference>
<dbReference type="EMBL" id="JAKWBI020000312">
    <property type="protein sequence ID" value="KAJ2896788.1"/>
    <property type="molecule type" value="Genomic_DNA"/>
</dbReference>
<evidence type="ECO:0000313" key="1">
    <source>
        <dbReference type="EMBL" id="KAJ2896788.1"/>
    </source>
</evidence>
<gene>
    <name evidence="1" type="ORF">MKZ38_005234</name>
</gene>
<organism evidence="1 2">
    <name type="scientific">Zalerion maritima</name>
    <dbReference type="NCBI Taxonomy" id="339359"/>
    <lineage>
        <taxon>Eukaryota</taxon>
        <taxon>Fungi</taxon>
        <taxon>Dikarya</taxon>
        <taxon>Ascomycota</taxon>
        <taxon>Pezizomycotina</taxon>
        <taxon>Sordariomycetes</taxon>
        <taxon>Lulworthiomycetidae</taxon>
        <taxon>Lulworthiales</taxon>
        <taxon>Lulworthiaceae</taxon>
        <taxon>Zalerion</taxon>
    </lineage>
</organism>
<proteinExistence type="predicted"/>
<dbReference type="Proteomes" id="UP001201980">
    <property type="component" value="Unassembled WGS sequence"/>
</dbReference>